<dbReference type="InterPro" id="IPR027417">
    <property type="entry name" value="P-loop_NTPase"/>
</dbReference>
<dbReference type="InterPro" id="IPR050678">
    <property type="entry name" value="DNA_Partitioning_ATPase"/>
</dbReference>
<dbReference type="InterPro" id="IPR002586">
    <property type="entry name" value="CobQ/CobB/MinD/ParA_Nub-bd_dom"/>
</dbReference>
<dbReference type="RefSeq" id="WP_076440615.1">
    <property type="nucleotide sequence ID" value="NZ_FTNI01000029.1"/>
</dbReference>
<sequence>MSVTPVPEAALPEGHADTSTWLAHDIKSVANVVALMMRKGGAGKTTLTLLLADALARFGLHVLVVDLDPQGNSSIGLGHKVVLEQTGETKLGKKPIMTPTEPTVLEVIEADTEGVADDAIQIVDWGYDLDEPFHRGGPLFPGRVGRIGVIPSYRALEVTAATWRPNDLEKLANALLLPSEKGGIAPNAKWDVVLIDTPPGGSLISIMAAKAAYRALLVTQAQRFGVEAIPETLLLVDDIRESYKHDELDVLGLVFNEYTERSQTQRHLMAEVNAEQQREGSPYEVDVWKGRVPNYTVVDKSQNAEAPLSAFLTSSADREPARKVCQVAEGVAIQLLEAIGHPRAGEVKQAWKQAWPADLRMPIIREV</sequence>
<dbReference type="OrthoDB" id="345269at2"/>
<dbReference type="Pfam" id="PF01656">
    <property type="entry name" value="CbiA"/>
    <property type="match status" value="1"/>
</dbReference>
<dbReference type="AlphaFoldDB" id="A0A1N7GIL0"/>
<dbReference type="EMBL" id="FTNI01000029">
    <property type="protein sequence ID" value="SIS12435.1"/>
    <property type="molecule type" value="Genomic_DNA"/>
</dbReference>
<dbReference type="PANTHER" id="PTHR13696">
    <property type="entry name" value="P-LOOP CONTAINING NUCLEOSIDE TRIPHOSPHATE HYDROLASE"/>
    <property type="match status" value="1"/>
</dbReference>
<protein>
    <submittedName>
        <fullName evidence="2">Cellulose biosynthesis protein BcsQ</fullName>
    </submittedName>
</protein>
<feature type="domain" description="CobQ/CobB/MinD/ParA nucleotide binding" evidence="1">
    <location>
        <begin position="36"/>
        <end position="284"/>
    </location>
</feature>
<evidence type="ECO:0000313" key="3">
    <source>
        <dbReference type="Proteomes" id="UP000186096"/>
    </source>
</evidence>
<organism evidence="2 3">
    <name type="scientific">Microbispora rosea</name>
    <dbReference type="NCBI Taxonomy" id="58117"/>
    <lineage>
        <taxon>Bacteria</taxon>
        <taxon>Bacillati</taxon>
        <taxon>Actinomycetota</taxon>
        <taxon>Actinomycetes</taxon>
        <taxon>Streptosporangiales</taxon>
        <taxon>Streptosporangiaceae</taxon>
        <taxon>Microbispora</taxon>
    </lineage>
</organism>
<accession>A0A1N7GIL0</accession>
<name>A0A1N7GIL0_9ACTN</name>
<gene>
    <name evidence="2" type="ORF">SAMN05421833_12969</name>
</gene>
<keyword evidence="3" id="KW-1185">Reference proteome</keyword>
<evidence type="ECO:0000313" key="2">
    <source>
        <dbReference type="EMBL" id="SIS12435.1"/>
    </source>
</evidence>
<proteinExistence type="predicted"/>
<dbReference type="CDD" id="cd02042">
    <property type="entry name" value="ParAB_family"/>
    <property type="match status" value="1"/>
</dbReference>
<dbReference type="Gene3D" id="3.40.50.300">
    <property type="entry name" value="P-loop containing nucleotide triphosphate hydrolases"/>
    <property type="match status" value="1"/>
</dbReference>
<dbReference type="PANTHER" id="PTHR13696:SF52">
    <property type="entry name" value="PARA FAMILY PROTEIN CT_582"/>
    <property type="match status" value="1"/>
</dbReference>
<dbReference type="STRING" id="58117.SAMN05421833_12969"/>
<reference evidence="3" key="1">
    <citation type="submission" date="2017-01" db="EMBL/GenBank/DDBJ databases">
        <authorList>
            <person name="Varghese N."/>
            <person name="Submissions S."/>
        </authorList>
    </citation>
    <scope>NUCLEOTIDE SEQUENCE [LARGE SCALE GENOMIC DNA]</scope>
    <source>
        <strain evidence="3">ATCC 12950</strain>
    </source>
</reference>
<dbReference type="Proteomes" id="UP000186096">
    <property type="component" value="Unassembled WGS sequence"/>
</dbReference>
<dbReference type="SUPFAM" id="SSF52540">
    <property type="entry name" value="P-loop containing nucleoside triphosphate hydrolases"/>
    <property type="match status" value="1"/>
</dbReference>
<evidence type="ECO:0000259" key="1">
    <source>
        <dbReference type="Pfam" id="PF01656"/>
    </source>
</evidence>